<gene>
    <name evidence="5" type="ORF">DES53_1095</name>
</gene>
<keyword evidence="1" id="KW-0175">Coiled coil</keyword>
<name>A0A366HE39_9BACT</name>
<dbReference type="Proteomes" id="UP000253426">
    <property type="component" value="Unassembled WGS sequence"/>
</dbReference>
<evidence type="ECO:0000256" key="1">
    <source>
        <dbReference type="SAM" id="Coils"/>
    </source>
</evidence>
<organism evidence="5 6">
    <name type="scientific">Roseimicrobium gellanilyticum</name>
    <dbReference type="NCBI Taxonomy" id="748857"/>
    <lineage>
        <taxon>Bacteria</taxon>
        <taxon>Pseudomonadati</taxon>
        <taxon>Verrucomicrobiota</taxon>
        <taxon>Verrucomicrobiia</taxon>
        <taxon>Verrucomicrobiales</taxon>
        <taxon>Verrucomicrobiaceae</taxon>
        <taxon>Roseimicrobium</taxon>
    </lineage>
</organism>
<reference evidence="5 6" key="1">
    <citation type="submission" date="2018-06" db="EMBL/GenBank/DDBJ databases">
        <title>Genomic Encyclopedia of Type Strains, Phase IV (KMG-IV): sequencing the most valuable type-strain genomes for metagenomic binning, comparative biology and taxonomic classification.</title>
        <authorList>
            <person name="Goeker M."/>
        </authorList>
    </citation>
    <scope>NUCLEOTIDE SEQUENCE [LARGE SCALE GENOMIC DNA]</scope>
    <source>
        <strain evidence="5 6">DSM 25532</strain>
    </source>
</reference>
<evidence type="ECO:0000259" key="4">
    <source>
        <dbReference type="Pfam" id="PF07587"/>
    </source>
</evidence>
<feature type="domain" description="DUF1553" evidence="4">
    <location>
        <begin position="348"/>
        <end position="498"/>
    </location>
</feature>
<dbReference type="OrthoDB" id="9764302at2"/>
<dbReference type="InterPro" id="IPR011444">
    <property type="entry name" value="DUF1549"/>
</dbReference>
<dbReference type="AlphaFoldDB" id="A0A366HE39"/>
<evidence type="ECO:0000313" key="5">
    <source>
        <dbReference type="EMBL" id="RBP39578.1"/>
    </source>
</evidence>
<dbReference type="RefSeq" id="WP_113960480.1">
    <property type="nucleotide sequence ID" value="NZ_QNRR01000009.1"/>
</dbReference>
<dbReference type="PANTHER" id="PTHR35889">
    <property type="entry name" value="CYCLOINULO-OLIGOSACCHARIDE FRUCTANOTRANSFERASE-RELATED"/>
    <property type="match status" value="1"/>
</dbReference>
<feature type="chain" id="PRO_5017040857" evidence="2">
    <location>
        <begin position="22"/>
        <end position="783"/>
    </location>
</feature>
<accession>A0A366HE39</accession>
<evidence type="ECO:0000256" key="2">
    <source>
        <dbReference type="SAM" id="SignalP"/>
    </source>
</evidence>
<keyword evidence="6" id="KW-1185">Reference proteome</keyword>
<dbReference type="Pfam" id="PF07587">
    <property type="entry name" value="PSD1"/>
    <property type="match status" value="1"/>
</dbReference>
<dbReference type="PANTHER" id="PTHR35889:SF3">
    <property type="entry name" value="F-BOX DOMAIN-CONTAINING PROTEIN"/>
    <property type="match status" value="1"/>
</dbReference>
<proteinExistence type="predicted"/>
<comment type="caution">
    <text evidence="5">The sequence shown here is derived from an EMBL/GenBank/DDBJ whole genome shotgun (WGS) entry which is preliminary data.</text>
</comment>
<protein>
    <submittedName>
        <fullName evidence="5">Uncharacterized protein DUF1553</fullName>
    </submittedName>
</protein>
<evidence type="ECO:0000259" key="3">
    <source>
        <dbReference type="Pfam" id="PF07583"/>
    </source>
</evidence>
<dbReference type="Pfam" id="PF07583">
    <property type="entry name" value="PSCyt2"/>
    <property type="match status" value="1"/>
</dbReference>
<evidence type="ECO:0000313" key="6">
    <source>
        <dbReference type="Proteomes" id="UP000253426"/>
    </source>
</evidence>
<sequence>MKRPTLLTPLVVLLGSLTLQAAKPDAKQAAREIDAILEKDWKANKLQGNAPASDEVFLRRIYLDVVGRIPTHREAEEFLSSQDANKRSKLIDRLLASEGYVQHMYNYLADILRAQSNGQAGGITGAAYTNYIKDSLRTNKPWNKLVQEMVSAEGDAWDSGAIGYYMRDRGMPLDNLANTVRVFLGTRIECAQCHNHPFDKWSQMQFYQMAAFTYGVETNDYYGPTQLAARDMMNKEIQAERDKFKPEPPKKNMTPEEKKAYRDKMEEMGKQARLASDAKRKEMRPVEEVLGDVRNSLRYTSVGFNPKRELRLPHDYQYSDAKPKSVVSAATMMGHELKAAPGEKSLDAFAKWMTSPDNPRFTTVIANRLWKKVFGLGLIEPVDELMDGTAPMNPELMKHLEKLMVSNEYDLKSYLRVLLNTSSYQRAVTKEEIPAGVTYHFTGPVLRRMSAEQMWDSFVALINPTPDMPNLPIREAAERRVLAAKKLGDALNELTPEEMLKGAQIAAQKYRAQNDQVKDLQKKIADARANDDKATAKELSRKVSELQREARQEVNNQVYLPAVKKLAASVGGAKTSDKPGDPVVASADSSMMMSGGMMADAGMNADRIKIPGYDKPEKSDEQVKAERQKQLDDLMQEAAYYGIPEKERKGYASYRAGQMRNWLRAAEIESPAPRGHYLREFGQSDRETIENANYDASVPQALAMMNSQLLPGIMERYSQLMLVVNKAPYPDDKVEAVYMTLLTRKPTPRELELWNKAQSSDAGLDISDLIYALINTQQFIFIQ</sequence>
<feature type="domain" description="DUF1549" evidence="3">
    <location>
        <begin position="32"/>
        <end position="214"/>
    </location>
</feature>
<feature type="coiled-coil region" evidence="1">
    <location>
        <begin position="500"/>
        <end position="556"/>
    </location>
</feature>
<dbReference type="EMBL" id="QNRR01000009">
    <property type="protein sequence ID" value="RBP39578.1"/>
    <property type="molecule type" value="Genomic_DNA"/>
</dbReference>
<dbReference type="InterPro" id="IPR022655">
    <property type="entry name" value="DUF1553"/>
</dbReference>
<feature type="signal peptide" evidence="2">
    <location>
        <begin position="1"/>
        <end position="21"/>
    </location>
</feature>
<keyword evidence="2" id="KW-0732">Signal</keyword>